<accession>A0AAN7S4U0</accession>
<evidence type="ECO:0008006" key="3">
    <source>
        <dbReference type="Google" id="ProtNLM"/>
    </source>
</evidence>
<reference evidence="1 2" key="1">
    <citation type="journal article" date="2023" name="J. Hered.">
        <title>Chromosome-level genome of the wood stork (Mycteria americana) provides insight into avian chromosome evolution.</title>
        <authorList>
            <person name="Flamio R. Jr."/>
            <person name="Ramstad K.M."/>
        </authorList>
    </citation>
    <scope>NUCLEOTIDE SEQUENCE [LARGE SCALE GENOMIC DNA]</scope>
    <source>
        <strain evidence="1">JAX WOST 10</strain>
    </source>
</reference>
<keyword evidence="2" id="KW-1185">Reference proteome</keyword>
<gene>
    <name evidence="1" type="ORF">QYF61_000057</name>
</gene>
<evidence type="ECO:0000313" key="2">
    <source>
        <dbReference type="Proteomes" id="UP001333110"/>
    </source>
</evidence>
<organism evidence="1 2">
    <name type="scientific">Mycteria americana</name>
    <name type="common">Wood stork</name>
    <dbReference type="NCBI Taxonomy" id="33587"/>
    <lineage>
        <taxon>Eukaryota</taxon>
        <taxon>Metazoa</taxon>
        <taxon>Chordata</taxon>
        <taxon>Craniata</taxon>
        <taxon>Vertebrata</taxon>
        <taxon>Euteleostomi</taxon>
        <taxon>Archelosauria</taxon>
        <taxon>Archosauria</taxon>
        <taxon>Dinosauria</taxon>
        <taxon>Saurischia</taxon>
        <taxon>Theropoda</taxon>
        <taxon>Coelurosauria</taxon>
        <taxon>Aves</taxon>
        <taxon>Neognathae</taxon>
        <taxon>Neoaves</taxon>
        <taxon>Aequornithes</taxon>
        <taxon>Ciconiiformes</taxon>
        <taxon>Ciconiidae</taxon>
        <taxon>Mycteria</taxon>
    </lineage>
</organism>
<dbReference type="EMBL" id="JAUNZN010000001">
    <property type="protein sequence ID" value="KAK4828605.1"/>
    <property type="molecule type" value="Genomic_DNA"/>
</dbReference>
<comment type="caution">
    <text evidence="1">The sequence shown here is derived from an EMBL/GenBank/DDBJ whole genome shotgun (WGS) entry which is preliminary data.</text>
</comment>
<dbReference type="Proteomes" id="UP001333110">
    <property type="component" value="Unassembled WGS sequence"/>
</dbReference>
<protein>
    <recommendedName>
        <fullName evidence="3">Reverse transcriptase domain-containing protein</fullName>
    </recommendedName>
</protein>
<dbReference type="PANTHER" id="PTHR33332">
    <property type="entry name" value="REVERSE TRANSCRIPTASE DOMAIN-CONTAINING PROTEIN"/>
    <property type="match status" value="1"/>
</dbReference>
<evidence type="ECO:0000313" key="1">
    <source>
        <dbReference type="EMBL" id="KAK4828605.1"/>
    </source>
</evidence>
<proteinExistence type="predicted"/>
<name>A0AAN7S4U0_MYCAM</name>
<dbReference type="AlphaFoldDB" id="A0AAN7S4U0"/>
<sequence length="460" mass="51990">MPLPQRRLMVSCLGCVRGSVASRSKEVTIYSALLRPLVESCVQFWAPQYKRDVEPPHRFQQKATKMIKGLELLSHEARLGELGLFNMYKSLKRGFKEGRARLFSVVPSDRTRSNQHKLKHRSITYVCMILVTMVMHLTSSTGEVVPMSFVLMLGWCNVMYFIRGFQILEPFTIMIQKKRKIKENVHHPNPTLPPINKTGQLVKTNMEKAEVLNNFFASVFNGNLSPHISQVPEPQDRDYGNEIPPIVSEDQGKDHLRNLNILKSMGPNEMHPRVLRELADVVAKPLSPYLKSHGSQVKSPVTGKRETSPPFLKRVKRETLGTTNQSDSVPGNIMEQIHLEDMLKHMEDREVVRDSQHGFTKGKFCLTNLVAFYNGVTASVDKGRATDIIYLDFLEISNEWYPSAVHIGTNTISYLHQCGIDSGIECTLTKFADDTKLSGAVDMLEGRDAIQRTGLRSGPM</sequence>